<dbReference type="InterPro" id="IPR029058">
    <property type="entry name" value="AB_hydrolase_fold"/>
</dbReference>
<dbReference type="PANTHER" id="PTHR11010:SF110">
    <property type="entry name" value="PROLYLCARBOXYPEPTIDASE-LIKE PROTEIN-RELATED"/>
    <property type="match status" value="1"/>
</dbReference>
<dbReference type="GO" id="GO:0070008">
    <property type="term" value="F:serine-type exopeptidase activity"/>
    <property type="evidence" value="ECO:0007669"/>
    <property type="project" value="InterPro"/>
</dbReference>
<dbReference type="EMBL" id="KK914256">
    <property type="protein sequence ID" value="KDP43934.1"/>
    <property type="molecule type" value="Genomic_DNA"/>
</dbReference>
<dbReference type="Gene3D" id="1.20.120.980">
    <property type="entry name" value="Serine carboxypeptidase S28, SKS domain"/>
    <property type="match status" value="1"/>
</dbReference>
<dbReference type="AlphaFoldDB" id="A0A067LI76"/>
<comment type="similarity">
    <text evidence="1">Belongs to the peptidase S28 family.</text>
</comment>
<evidence type="ECO:0000256" key="3">
    <source>
        <dbReference type="ARBA" id="ARBA00022729"/>
    </source>
</evidence>
<proteinExistence type="inferred from homology"/>
<evidence type="ECO:0000313" key="6">
    <source>
        <dbReference type="EMBL" id="KDP43934.1"/>
    </source>
</evidence>
<keyword evidence="2" id="KW-0645">Protease</keyword>
<dbReference type="FunFam" id="1.20.120.980:FF:000006">
    <property type="entry name" value="Serine carboxypeptidase S28 family protein"/>
    <property type="match status" value="1"/>
</dbReference>
<evidence type="ECO:0000256" key="2">
    <source>
        <dbReference type="ARBA" id="ARBA00022670"/>
    </source>
</evidence>
<dbReference type="GO" id="GO:0008239">
    <property type="term" value="F:dipeptidyl-peptidase activity"/>
    <property type="evidence" value="ECO:0007669"/>
    <property type="project" value="TreeGrafter"/>
</dbReference>
<dbReference type="InterPro" id="IPR042269">
    <property type="entry name" value="Ser_carbopepase_S28_SKS"/>
</dbReference>
<evidence type="ECO:0000256" key="5">
    <source>
        <dbReference type="ARBA" id="ARBA00023180"/>
    </source>
</evidence>
<evidence type="ECO:0000256" key="1">
    <source>
        <dbReference type="ARBA" id="ARBA00011079"/>
    </source>
</evidence>
<dbReference type="PANTHER" id="PTHR11010">
    <property type="entry name" value="PROTEASE S28 PRO-X CARBOXYPEPTIDASE-RELATED"/>
    <property type="match status" value="1"/>
</dbReference>
<keyword evidence="3" id="KW-0732">Signal</keyword>
<name>A0A067LI76_JATCU</name>
<keyword evidence="4" id="KW-0378">Hydrolase</keyword>
<dbReference type="GO" id="GO:0006508">
    <property type="term" value="P:proteolysis"/>
    <property type="evidence" value="ECO:0007669"/>
    <property type="project" value="UniProtKB-KW"/>
</dbReference>
<dbReference type="InterPro" id="IPR008758">
    <property type="entry name" value="Peptidase_S28"/>
</dbReference>
<organism evidence="6 7">
    <name type="scientific">Jatropha curcas</name>
    <name type="common">Barbados nut</name>
    <dbReference type="NCBI Taxonomy" id="180498"/>
    <lineage>
        <taxon>Eukaryota</taxon>
        <taxon>Viridiplantae</taxon>
        <taxon>Streptophyta</taxon>
        <taxon>Embryophyta</taxon>
        <taxon>Tracheophyta</taxon>
        <taxon>Spermatophyta</taxon>
        <taxon>Magnoliopsida</taxon>
        <taxon>eudicotyledons</taxon>
        <taxon>Gunneridae</taxon>
        <taxon>Pentapetalae</taxon>
        <taxon>rosids</taxon>
        <taxon>fabids</taxon>
        <taxon>Malpighiales</taxon>
        <taxon>Euphorbiaceae</taxon>
        <taxon>Crotonoideae</taxon>
        <taxon>Jatropheae</taxon>
        <taxon>Jatropha</taxon>
    </lineage>
</organism>
<dbReference type="Pfam" id="PF05577">
    <property type="entry name" value="Peptidase_S28"/>
    <property type="match status" value="1"/>
</dbReference>
<reference evidence="6 7" key="1">
    <citation type="journal article" date="2014" name="PLoS ONE">
        <title>Global Analysis of Gene Expression Profiles in Physic Nut (Jatropha curcas L.) Seedlings Exposed to Salt Stress.</title>
        <authorList>
            <person name="Zhang L."/>
            <person name="Zhang C."/>
            <person name="Wu P."/>
            <person name="Chen Y."/>
            <person name="Li M."/>
            <person name="Jiang H."/>
            <person name="Wu G."/>
        </authorList>
    </citation>
    <scope>NUCLEOTIDE SEQUENCE [LARGE SCALE GENOMIC DNA]</scope>
    <source>
        <strain evidence="7">cv. GZQX0401</strain>
        <tissue evidence="6">Young leaves</tissue>
    </source>
</reference>
<dbReference type="Proteomes" id="UP000027138">
    <property type="component" value="Unassembled WGS sequence"/>
</dbReference>
<dbReference type="Gene3D" id="3.40.50.1820">
    <property type="entry name" value="alpha/beta hydrolase"/>
    <property type="match status" value="1"/>
</dbReference>
<sequence length="266" mass="29328">MNFQYWSGPNTSAPIFVFFGAEENIDDDVSAIGFLTDNASHFKALLLYIEYPHIASGALASSAPILYFDDTVPQVGFYSIVSKDFKETSESCYKTISESWAEIEKVASNPDGLSILSKKFKTCTPLKRSSQLKDYLDSMYIEAAQFDHPPSHLVSIVCDGIDGAPQGSDVLGRIFGGVVAYQGEYSCYDINYYNNLNDQSSLAWIWQDLKLMLHRFASNIIFSNGLRDPYSSGGVLENISDSIVAVSTINGSLSLSLKIPNKEIVD</sequence>
<protein>
    <submittedName>
        <fullName evidence="6">Uncharacterized protein</fullName>
    </submittedName>
</protein>
<dbReference type="OrthoDB" id="2130629at2759"/>
<gene>
    <name evidence="6" type="ORF">JCGZ_05401</name>
</gene>
<evidence type="ECO:0000256" key="4">
    <source>
        <dbReference type="ARBA" id="ARBA00022801"/>
    </source>
</evidence>
<keyword evidence="7" id="KW-1185">Reference proteome</keyword>
<keyword evidence="5" id="KW-0325">Glycoprotein</keyword>
<accession>A0A067LI76</accession>
<evidence type="ECO:0000313" key="7">
    <source>
        <dbReference type="Proteomes" id="UP000027138"/>
    </source>
</evidence>